<keyword evidence="10" id="KW-0443">Lipid metabolism</keyword>
<dbReference type="NCBIfam" id="TIGR00473">
    <property type="entry name" value="pssA"/>
    <property type="match status" value="1"/>
</dbReference>
<comment type="similarity">
    <text evidence="3 15">Belongs to the CDP-alcohol phosphatidyltransferase class-I family.</text>
</comment>
<comment type="catalytic activity">
    <reaction evidence="1">
        <text>a CDP-1,2-diacyl-sn-glycerol + L-serine = a 1,2-diacyl-sn-glycero-3-phospho-L-serine + CMP + H(+)</text>
        <dbReference type="Rhea" id="RHEA:16913"/>
        <dbReference type="ChEBI" id="CHEBI:15378"/>
        <dbReference type="ChEBI" id="CHEBI:33384"/>
        <dbReference type="ChEBI" id="CHEBI:57262"/>
        <dbReference type="ChEBI" id="CHEBI:58332"/>
        <dbReference type="ChEBI" id="CHEBI:60377"/>
        <dbReference type="EC" id="2.7.8.8"/>
    </reaction>
</comment>
<dbReference type="GO" id="GO:0008654">
    <property type="term" value="P:phospholipid biosynthetic process"/>
    <property type="evidence" value="ECO:0007669"/>
    <property type="project" value="UniProtKB-KW"/>
</dbReference>
<evidence type="ECO:0000256" key="7">
    <source>
        <dbReference type="ARBA" id="ARBA00022679"/>
    </source>
</evidence>
<comment type="caution">
    <text evidence="17">The sequence shown here is derived from an EMBL/GenBank/DDBJ whole genome shotgun (WGS) entry which is preliminary data.</text>
</comment>
<dbReference type="InterPro" id="IPR048254">
    <property type="entry name" value="CDP_ALCOHOL_P_TRANSF_CS"/>
</dbReference>
<dbReference type="GO" id="GO:0016020">
    <property type="term" value="C:membrane"/>
    <property type="evidence" value="ECO:0007669"/>
    <property type="project" value="InterPro"/>
</dbReference>
<dbReference type="GO" id="GO:0003882">
    <property type="term" value="F:CDP-diacylglycerol-serine O-phosphatidyltransferase activity"/>
    <property type="evidence" value="ECO:0007669"/>
    <property type="project" value="UniProtKB-EC"/>
</dbReference>
<evidence type="ECO:0000256" key="6">
    <source>
        <dbReference type="ARBA" id="ARBA00022516"/>
    </source>
</evidence>
<evidence type="ECO:0000256" key="15">
    <source>
        <dbReference type="RuleBase" id="RU003750"/>
    </source>
</evidence>
<evidence type="ECO:0000256" key="4">
    <source>
        <dbReference type="ARBA" id="ARBA00013174"/>
    </source>
</evidence>
<dbReference type="EC" id="2.7.8.8" evidence="4"/>
<evidence type="ECO:0000256" key="11">
    <source>
        <dbReference type="ARBA" id="ARBA00023136"/>
    </source>
</evidence>
<feature type="transmembrane region" description="Helical" evidence="16">
    <location>
        <begin position="204"/>
        <end position="237"/>
    </location>
</feature>
<keyword evidence="12" id="KW-0594">Phospholipid biosynthesis</keyword>
<dbReference type="InterPro" id="IPR043130">
    <property type="entry name" value="CDP-OH_PTrfase_TM_dom"/>
</dbReference>
<dbReference type="Gene3D" id="1.20.120.1760">
    <property type="match status" value="1"/>
</dbReference>
<keyword evidence="11 16" id="KW-0472">Membrane</keyword>
<dbReference type="RefSeq" id="WP_099913792.1">
    <property type="nucleotide sequence ID" value="NZ_AWWI01000182.1"/>
</dbReference>
<evidence type="ECO:0000256" key="10">
    <source>
        <dbReference type="ARBA" id="ARBA00023098"/>
    </source>
</evidence>
<evidence type="ECO:0000256" key="1">
    <source>
        <dbReference type="ARBA" id="ARBA00000287"/>
    </source>
</evidence>
<evidence type="ECO:0000256" key="14">
    <source>
        <dbReference type="ARBA" id="ARBA00032361"/>
    </source>
</evidence>
<evidence type="ECO:0000313" key="18">
    <source>
        <dbReference type="Proteomes" id="UP000231259"/>
    </source>
</evidence>
<evidence type="ECO:0000256" key="9">
    <source>
        <dbReference type="ARBA" id="ARBA00022989"/>
    </source>
</evidence>
<dbReference type="Proteomes" id="UP000231259">
    <property type="component" value="Unassembled WGS sequence"/>
</dbReference>
<evidence type="ECO:0000256" key="5">
    <source>
        <dbReference type="ARBA" id="ARBA00017171"/>
    </source>
</evidence>
<evidence type="ECO:0000256" key="16">
    <source>
        <dbReference type="SAM" id="Phobius"/>
    </source>
</evidence>
<feature type="transmembrane region" description="Helical" evidence="16">
    <location>
        <begin position="82"/>
        <end position="98"/>
    </location>
</feature>
<feature type="transmembrane region" description="Helical" evidence="16">
    <location>
        <begin position="167"/>
        <end position="184"/>
    </location>
</feature>
<comment type="subcellular location">
    <subcellularLocation>
        <location evidence="2">Endomembrane system</location>
        <topology evidence="2">Multi-pass membrane protein</topology>
    </subcellularLocation>
</comment>
<dbReference type="InterPro" id="IPR000462">
    <property type="entry name" value="CDP-OH_P_trans"/>
</dbReference>
<dbReference type="GO" id="GO:0012505">
    <property type="term" value="C:endomembrane system"/>
    <property type="evidence" value="ECO:0007669"/>
    <property type="project" value="UniProtKB-SubCell"/>
</dbReference>
<proteinExistence type="inferred from homology"/>
<dbReference type="AlphaFoldDB" id="A0A2G8QXY5"/>
<keyword evidence="13" id="KW-1208">Phospholipid metabolism</keyword>
<keyword evidence="6" id="KW-0444">Lipid biosynthesis</keyword>
<dbReference type="OrthoDB" id="9777147at2"/>
<dbReference type="PANTHER" id="PTHR14269:SF61">
    <property type="entry name" value="CDP-DIACYLGLYCEROL--SERINE O-PHOSPHATIDYLTRANSFERASE"/>
    <property type="match status" value="1"/>
</dbReference>
<evidence type="ECO:0000256" key="2">
    <source>
        <dbReference type="ARBA" id="ARBA00004127"/>
    </source>
</evidence>
<organism evidence="17 18">
    <name type="scientific">Puniceibacterium antarcticum</name>
    <dbReference type="NCBI Taxonomy" id="1206336"/>
    <lineage>
        <taxon>Bacteria</taxon>
        <taxon>Pseudomonadati</taxon>
        <taxon>Pseudomonadota</taxon>
        <taxon>Alphaproteobacteria</taxon>
        <taxon>Rhodobacterales</taxon>
        <taxon>Paracoccaceae</taxon>
        <taxon>Puniceibacterium</taxon>
    </lineage>
</organism>
<keyword evidence="9 16" id="KW-1133">Transmembrane helix</keyword>
<feature type="transmembrane region" description="Helical" evidence="16">
    <location>
        <begin position="104"/>
        <end position="125"/>
    </location>
</feature>
<gene>
    <name evidence="17" type="ORF">P775_27785</name>
</gene>
<dbReference type="EMBL" id="AWWI01000182">
    <property type="protein sequence ID" value="PIL13768.1"/>
    <property type="molecule type" value="Genomic_DNA"/>
</dbReference>
<reference evidence="17 18" key="1">
    <citation type="submission" date="2013-09" db="EMBL/GenBank/DDBJ databases">
        <title>Genome sequencing of Phaeobacter antarcticus sp. nov. SM1211.</title>
        <authorList>
            <person name="Zhang X.-Y."/>
            <person name="Liu C."/>
            <person name="Chen X.-L."/>
            <person name="Xie B.-B."/>
            <person name="Qin Q.-L."/>
            <person name="Rong J.-C."/>
            <person name="Zhang Y.-Z."/>
        </authorList>
    </citation>
    <scope>NUCLEOTIDE SEQUENCE [LARGE SCALE GENOMIC DNA]</scope>
    <source>
        <strain evidence="17 18">SM1211</strain>
    </source>
</reference>
<protein>
    <recommendedName>
        <fullName evidence="5">CDP-diacylglycerol--serine O-phosphatidyltransferase</fullName>
        <ecNumber evidence="4">2.7.8.8</ecNumber>
    </recommendedName>
    <alternativeName>
        <fullName evidence="14">Phosphatidylserine synthase</fullName>
    </alternativeName>
</protein>
<dbReference type="PANTHER" id="PTHR14269">
    <property type="entry name" value="CDP-DIACYLGLYCEROL--GLYCEROL-3-PHOSPHATE 3-PHOSPHATIDYLTRANSFERASE-RELATED"/>
    <property type="match status" value="1"/>
</dbReference>
<keyword evidence="18" id="KW-1185">Reference proteome</keyword>
<sequence>MREDLPGQKGDLQLAQLIPNLMTIAAICAGLTAIRFGFQSDFERAVRLILLACVLDGMDGRVARMLKSESKIGAELDSLADFLNFGVAPALIVHVWALQDWRGAGWMAVLIYTICCVLRLARFNVTSKEGDDAADKGYFVGVPSPAGAFLVMLPMFVAFLFPDMPRLPVEVLAGYVVAVGLLMISNIRTYSFKKIAISRRNAKFVVLGFVLLITALLTYLWATLAFLSIGYALTVIWALRPGKNRTRGQG</sequence>
<dbReference type="PROSITE" id="PS00379">
    <property type="entry name" value="CDP_ALCOHOL_P_TRANSF"/>
    <property type="match status" value="1"/>
</dbReference>
<feature type="transmembrane region" description="Helical" evidence="16">
    <location>
        <begin position="21"/>
        <end position="38"/>
    </location>
</feature>
<evidence type="ECO:0000256" key="8">
    <source>
        <dbReference type="ARBA" id="ARBA00022692"/>
    </source>
</evidence>
<dbReference type="InterPro" id="IPR004533">
    <property type="entry name" value="CDP-diaglyc--ser_O-PTrfase"/>
</dbReference>
<keyword evidence="8 16" id="KW-0812">Transmembrane</keyword>
<dbReference type="Pfam" id="PF01066">
    <property type="entry name" value="CDP-OH_P_transf"/>
    <property type="match status" value="1"/>
</dbReference>
<accession>A0A2G8QXY5</accession>
<evidence type="ECO:0000256" key="3">
    <source>
        <dbReference type="ARBA" id="ARBA00010441"/>
    </source>
</evidence>
<dbReference type="InterPro" id="IPR050324">
    <property type="entry name" value="CDP-alcohol_PTase-I"/>
</dbReference>
<evidence type="ECO:0000313" key="17">
    <source>
        <dbReference type="EMBL" id="PIL13768.1"/>
    </source>
</evidence>
<name>A0A2G8QXY5_9RHOB</name>
<evidence type="ECO:0000256" key="13">
    <source>
        <dbReference type="ARBA" id="ARBA00023264"/>
    </source>
</evidence>
<keyword evidence="7 15" id="KW-0808">Transferase</keyword>
<feature type="transmembrane region" description="Helical" evidence="16">
    <location>
        <begin position="137"/>
        <end position="161"/>
    </location>
</feature>
<evidence type="ECO:0000256" key="12">
    <source>
        <dbReference type="ARBA" id="ARBA00023209"/>
    </source>
</evidence>